<proteinExistence type="predicted"/>
<keyword evidence="2" id="KW-1185">Reference proteome</keyword>
<dbReference type="PANTHER" id="PTHR35564">
    <property type="match status" value="1"/>
</dbReference>
<dbReference type="Pfam" id="PF06996">
    <property type="entry name" value="T6SS_TssG"/>
    <property type="match status" value="1"/>
</dbReference>
<gene>
    <name evidence="1" type="primary">tssG</name>
    <name evidence="1" type="ORF">RB624_18815</name>
</gene>
<dbReference type="NCBIfam" id="TIGR03347">
    <property type="entry name" value="VI_chp_1"/>
    <property type="match status" value="1"/>
</dbReference>
<dbReference type="Proteomes" id="UP001237592">
    <property type="component" value="Unassembled WGS sequence"/>
</dbReference>
<comment type="caution">
    <text evidence="1">The sequence shown here is derived from an EMBL/GenBank/DDBJ whole genome shotgun (WGS) entry which is preliminary data.</text>
</comment>
<sequence>MPRTQRRRHASVIQQLLDAPQRFECFQALRLLLAWLAEHGIDEHTALAKHIRFDNSVSLRFPASQVETLTANSIGDANALLQALLFGHDQHIHLTPTFMGLLGCQGSLPSHYSERIAAHQHNERENSPRAFLDLFSSRTVALFYQAWQKYRIEQAGHSGDFLSRLLALAACQPGQDQGQDVAAAGLYSGLLQQHNISSIVMARILGDHFGVPCHIDEATGAMDVLAPREQTALGMENAMLGQRALVGERCRRPDLAVRLRLGPLTAQQHASFLPRAPGSHALRHMLMLFGQPLVRYDIVLVLRASDVRGTALTTAPQGGLGCNSFLGSAATPRHRDDKHYEMQLMPSFND</sequence>
<dbReference type="EMBL" id="JAVFKP010000004">
    <property type="protein sequence ID" value="MDQ4627949.1"/>
    <property type="molecule type" value="Genomic_DNA"/>
</dbReference>
<accession>A0ABU0XWP0</accession>
<name>A0ABU0XWP0_9BURK</name>
<evidence type="ECO:0000313" key="1">
    <source>
        <dbReference type="EMBL" id="MDQ4627949.1"/>
    </source>
</evidence>
<dbReference type="InterPro" id="IPR010732">
    <property type="entry name" value="T6SS_TssG-like"/>
</dbReference>
<protein>
    <submittedName>
        <fullName evidence="1">Type VI secretion system baseplate subunit TssG</fullName>
    </submittedName>
</protein>
<dbReference type="PANTHER" id="PTHR35564:SF4">
    <property type="entry name" value="CYTOPLASMIC PROTEIN"/>
    <property type="match status" value="1"/>
</dbReference>
<dbReference type="RefSeq" id="WP_307779839.1">
    <property type="nucleotide sequence ID" value="NZ_JAVFKP010000004.1"/>
</dbReference>
<evidence type="ECO:0000313" key="2">
    <source>
        <dbReference type="Proteomes" id="UP001237592"/>
    </source>
</evidence>
<reference evidence="1 2" key="1">
    <citation type="submission" date="2023-08" db="EMBL/GenBank/DDBJ databases">
        <title>Draft genome sequence of Janthinobacterium lividum.</title>
        <authorList>
            <person name="Chun B.H."/>
            <person name="Lee Y."/>
        </authorList>
    </citation>
    <scope>NUCLEOTIDE SEQUENCE [LARGE SCALE GENOMIC DNA]</scope>
    <source>
        <strain evidence="1 2">AMJK</strain>
    </source>
</reference>
<organism evidence="1 2">
    <name type="scientific">Janthinobacterium lividum</name>
    <dbReference type="NCBI Taxonomy" id="29581"/>
    <lineage>
        <taxon>Bacteria</taxon>
        <taxon>Pseudomonadati</taxon>
        <taxon>Pseudomonadota</taxon>
        <taxon>Betaproteobacteria</taxon>
        <taxon>Burkholderiales</taxon>
        <taxon>Oxalobacteraceae</taxon>
        <taxon>Janthinobacterium</taxon>
    </lineage>
</organism>